<dbReference type="Proteomes" id="UP001570417">
    <property type="component" value="Unassembled WGS sequence"/>
</dbReference>
<dbReference type="EMBL" id="JBFRUW010000029">
    <property type="protein sequence ID" value="MFA0568575.1"/>
    <property type="molecule type" value="Genomic_DNA"/>
</dbReference>
<dbReference type="PIRSF" id="PIRSF028696">
    <property type="entry name" value="UCP028696"/>
    <property type="match status" value="1"/>
</dbReference>
<evidence type="ECO:0000313" key="3">
    <source>
        <dbReference type="EMBL" id="MFA0568575.1"/>
    </source>
</evidence>
<keyword evidence="2" id="KW-0732">Signal</keyword>
<gene>
    <name evidence="3" type="ORF">AB4566_09840</name>
</gene>
<evidence type="ECO:0000256" key="1">
    <source>
        <dbReference type="SAM" id="MobiDB-lite"/>
    </source>
</evidence>
<accession>A0ABV4NB62</accession>
<name>A0ABV4NB62_9VIBR</name>
<dbReference type="RefSeq" id="WP_372266006.1">
    <property type="nucleotide sequence ID" value="NZ_JBFRUW010000029.1"/>
</dbReference>
<organism evidence="3 4">
    <name type="scientific">Vibrio gallaecicus</name>
    <dbReference type="NCBI Taxonomy" id="552386"/>
    <lineage>
        <taxon>Bacteria</taxon>
        <taxon>Pseudomonadati</taxon>
        <taxon>Pseudomonadota</taxon>
        <taxon>Gammaproteobacteria</taxon>
        <taxon>Vibrionales</taxon>
        <taxon>Vibrionaceae</taxon>
        <taxon>Vibrio</taxon>
    </lineage>
</organism>
<reference evidence="3 4" key="1">
    <citation type="journal article" date="2024" name="ISME J.">
        <title>Tailless and filamentous prophages are predominant in marine Vibrio.</title>
        <authorList>
            <person name="Steensen K."/>
            <person name="Seneca J."/>
            <person name="Bartlau N."/>
            <person name="Yu X.A."/>
            <person name="Hussain F.A."/>
            <person name="Polz M.F."/>
        </authorList>
    </citation>
    <scope>NUCLEOTIDE SEQUENCE [LARGE SCALE GENOMIC DNA]</scope>
    <source>
        <strain evidence="3 4">10N.222.51.A1</strain>
    </source>
</reference>
<dbReference type="InterPro" id="IPR016896">
    <property type="entry name" value="DUF2860"/>
</dbReference>
<dbReference type="Pfam" id="PF11059">
    <property type="entry name" value="DUF2860"/>
    <property type="match status" value="1"/>
</dbReference>
<evidence type="ECO:0000313" key="4">
    <source>
        <dbReference type="Proteomes" id="UP001570417"/>
    </source>
</evidence>
<sequence length="333" mass="37147">MKIFTRLNTLLLSSMCTFVTHNCFAQPDNFTPGLSGSISLNVGVSQSQSQSSTHDDNAITPNLTNNGKQTEQVLPFILGRLQYSFGDTLLFLGNSEDQIAEAQFQAELGLSQKLSKNAILTAALFGNAPSMDEVWQDPYLTGQKRVSTEQTVRGARVAFDLNVLIPIKIKYAFAQSKVDHDNIGVSQGLSISEANLLGRKSDYHRFGTEVTLPLARSFVLSPAFYYTMRDAQGEAKSFDELSAQLSILFSKSRHNLITTVRTSQAEFDSQNPVFDLKQDYDSLGIFSVYSYHSPFNWKNTQIHVMAGYQQRDSDIEFYDTDSTFLSSGMSYNF</sequence>
<feature type="chain" id="PRO_5047498466" evidence="2">
    <location>
        <begin position="26"/>
        <end position="333"/>
    </location>
</feature>
<evidence type="ECO:0000256" key="2">
    <source>
        <dbReference type="SAM" id="SignalP"/>
    </source>
</evidence>
<keyword evidence="4" id="KW-1185">Reference proteome</keyword>
<proteinExistence type="predicted"/>
<feature type="region of interest" description="Disordered" evidence="1">
    <location>
        <begin position="45"/>
        <end position="65"/>
    </location>
</feature>
<comment type="caution">
    <text evidence="3">The sequence shown here is derived from an EMBL/GenBank/DDBJ whole genome shotgun (WGS) entry which is preliminary data.</text>
</comment>
<protein>
    <submittedName>
        <fullName evidence="3">DUF2860 family protein</fullName>
    </submittedName>
</protein>
<feature type="signal peptide" evidence="2">
    <location>
        <begin position="1"/>
        <end position="25"/>
    </location>
</feature>